<gene>
    <name evidence="4" type="ORF">FOMPIDRAFT_1045286</name>
</gene>
<evidence type="ECO:0000256" key="1">
    <source>
        <dbReference type="ARBA" id="ARBA00023054"/>
    </source>
</evidence>
<dbReference type="EMBL" id="KE504124">
    <property type="protein sequence ID" value="EPT05227.1"/>
    <property type="molecule type" value="Genomic_DNA"/>
</dbReference>
<feature type="compositionally biased region" description="Low complexity" evidence="2">
    <location>
        <begin position="294"/>
        <end position="310"/>
    </location>
</feature>
<feature type="compositionally biased region" description="Acidic residues" evidence="2">
    <location>
        <begin position="198"/>
        <end position="219"/>
    </location>
</feature>
<keyword evidence="1" id="KW-0175">Coiled coil</keyword>
<proteinExistence type="predicted"/>
<feature type="compositionally biased region" description="Gly residues" evidence="2">
    <location>
        <begin position="248"/>
        <end position="257"/>
    </location>
</feature>
<sequence length="471" mass="50072">MSTSPSADVSHSEHRGVKRKRGKALPADPGAKITGKLHHGLKAIHKVAKKEKTFEIQRLVKKKNGGAKPQDTASYDEQLAILKALDPDDAANLATKTKLSKDKFLLRNVSVKDAVEAELSSGVLVLSEPGTAARIVESRFLSSKRIAAEIQTVLQAIRKEVTGESGSKAPKATAMKAVHDTSGPAVRAQSTARGVGSSDEEGEDEEQPVDSEGEEDAEGEGAGWESGTVADGEAEDGWESGSVDDAAIGGGHMGGKGRLALDSDPESSDASEASSQPASKRKKQPEPKPSAVQAAMKNAKSKPKASAAESTFLPSLSVGFVRGDSDASDWSDAEANVADSTRKNRRGQRARRAIWEKKYGKNANHVKKNQEGANRDGQQPFTRAYPSTMGGPRRGGVGPDARYNRSGAPPASRTPDSGSHNTVPVVFRPPPARSNPKEDKPLHPSWEAKKRLKEKQNPVILPAQGKKITFD</sequence>
<dbReference type="GO" id="GO:0030686">
    <property type="term" value="C:90S preribosome"/>
    <property type="evidence" value="ECO:0007669"/>
    <property type="project" value="TreeGrafter"/>
</dbReference>
<dbReference type="AlphaFoldDB" id="S8EJC8"/>
<dbReference type="FunCoup" id="S8EJC8">
    <property type="interactions" value="97"/>
</dbReference>
<dbReference type="GO" id="GO:0030490">
    <property type="term" value="P:maturation of SSU-rRNA"/>
    <property type="evidence" value="ECO:0007669"/>
    <property type="project" value="TreeGrafter"/>
</dbReference>
<dbReference type="InterPro" id="IPR037393">
    <property type="entry name" value="Bud22/SRFB1"/>
</dbReference>
<protein>
    <recommendedName>
        <fullName evidence="3">Bud22 domain-containing protein</fullName>
    </recommendedName>
</protein>
<accession>S8EJC8</accession>
<dbReference type="InterPro" id="IPR015158">
    <property type="entry name" value="Bud22_dom"/>
</dbReference>
<dbReference type="OrthoDB" id="3364872at2759"/>
<dbReference type="eggNOG" id="ENOG502S6Z4">
    <property type="taxonomic scope" value="Eukaryota"/>
</dbReference>
<dbReference type="HOGENOM" id="CLU_029647_1_0_1"/>
<dbReference type="Pfam" id="PF09073">
    <property type="entry name" value="BUD22"/>
    <property type="match status" value="1"/>
</dbReference>
<dbReference type="Proteomes" id="UP000015241">
    <property type="component" value="Unassembled WGS sequence"/>
</dbReference>
<organism evidence="4 5">
    <name type="scientific">Fomitopsis schrenkii</name>
    <name type="common">Brown rot fungus</name>
    <dbReference type="NCBI Taxonomy" id="2126942"/>
    <lineage>
        <taxon>Eukaryota</taxon>
        <taxon>Fungi</taxon>
        <taxon>Dikarya</taxon>
        <taxon>Basidiomycota</taxon>
        <taxon>Agaricomycotina</taxon>
        <taxon>Agaricomycetes</taxon>
        <taxon>Polyporales</taxon>
        <taxon>Fomitopsis</taxon>
    </lineage>
</organism>
<feature type="region of interest" description="Disordered" evidence="2">
    <location>
        <begin position="1"/>
        <end position="32"/>
    </location>
</feature>
<dbReference type="InParanoid" id="S8EJC8"/>
<evidence type="ECO:0000313" key="5">
    <source>
        <dbReference type="Proteomes" id="UP000015241"/>
    </source>
</evidence>
<evidence type="ECO:0000256" key="2">
    <source>
        <dbReference type="SAM" id="MobiDB-lite"/>
    </source>
</evidence>
<dbReference type="STRING" id="743788.S8EJC8"/>
<evidence type="ECO:0000259" key="3">
    <source>
        <dbReference type="Pfam" id="PF09073"/>
    </source>
</evidence>
<feature type="compositionally biased region" description="Basic residues" evidence="2">
    <location>
        <begin position="343"/>
        <end position="352"/>
    </location>
</feature>
<dbReference type="PANTHER" id="PTHR23325:SF1">
    <property type="entry name" value="SERUM RESPONSE FACTOR-BINDING PROTEIN 1"/>
    <property type="match status" value="1"/>
</dbReference>
<evidence type="ECO:0000313" key="4">
    <source>
        <dbReference type="EMBL" id="EPT05227.1"/>
    </source>
</evidence>
<dbReference type="GO" id="GO:0005634">
    <property type="term" value="C:nucleus"/>
    <property type="evidence" value="ECO:0007669"/>
    <property type="project" value="TreeGrafter"/>
</dbReference>
<reference evidence="4 5" key="1">
    <citation type="journal article" date="2012" name="Science">
        <title>The Paleozoic origin of enzymatic lignin decomposition reconstructed from 31 fungal genomes.</title>
        <authorList>
            <person name="Floudas D."/>
            <person name="Binder M."/>
            <person name="Riley R."/>
            <person name="Barry K."/>
            <person name="Blanchette R.A."/>
            <person name="Henrissat B."/>
            <person name="Martinez A.T."/>
            <person name="Otillar R."/>
            <person name="Spatafora J.W."/>
            <person name="Yadav J.S."/>
            <person name="Aerts A."/>
            <person name="Benoit I."/>
            <person name="Boyd A."/>
            <person name="Carlson A."/>
            <person name="Copeland A."/>
            <person name="Coutinho P.M."/>
            <person name="de Vries R.P."/>
            <person name="Ferreira P."/>
            <person name="Findley K."/>
            <person name="Foster B."/>
            <person name="Gaskell J."/>
            <person name="Glotzer D."/>
            <person name="Gorecki P."/>
            <person name="Heitman J."/>
            <person name="Hesse C."/>
            <person name="Hori C."/>
            <person name="Igarashi K."/>
            <person name="Jurgens J.A."/>
            <person name="Kallen N."/>
            <person name="Kersten P."/>
            <person name="Kohler A."/>
            <person name="Kuees U."/>
            <person name="Kumar T.K.A."/>
            <person name="Kuo A."/>
            <person name="LaButti K."/>
            <person name="Larrondo L.F."/>
            <person name="Lindquist E."/>
            <person name="Ling A."/>
            <person name="Lombard V."/>
            <person name="Lucas S."/>
            <person name="Lundell T."/>
            <person name="Martin R."/>
            <person name="McLaughlin D.J."/>
            <person name="Morgenstern I."/>
            <person name="Morin E."/>
            <person name="Murat C."/>
            <person name="Nagy L.G."/>
            <person name="Nolan M."/>
            <person name="Ohm R.A."/>
            <person name="Patyshakuliyeva A."/>
            <person name="Rokas A."/>
            <person name="Ruiz-Duenas F.J."/>
            <person name="Sabat G."/>
            <person name="Salamov A."/>
            <person name="Samejima M."/>
            <person name="Schmutz J."/>
            <person name="Slot J.C."/>
            <person name="St John F."/>
            <person name="Stenlid J."/>
            <person name="Sun H."/>
            <person name="Sun S."/>
            <person name="Syed K."/>
            <person name="Tsang A."/>
            <person name="Wiebenga A."/>
            <person name="Young D."/>
            <person name="Pisabarro A."/>
            <person name="Eastwood D.C."/>
            <person name="Martin F."/>
            <person name="Cullen D."/>
            <person name="Grigoriev I.V."/>
            <person name="Hibbett D.S."/>
        </authorList>
    </citation>
    <scope>NUCLEOTIDE SEQUENCE</scope>
    <source>
        <strain evidence="5">FP-58527</strain>
    </source>
</reference>
<feature type="compositionally biased region" description="Basic and acidic residues" evidence="2">
    <location>
        <begin position="435"/>
        <end position="449"/>
    </location>
</feature>
<feature type="region of interest" description="Disordered" evidence="2">
    <location>
        <begin position="162"/>
        <end position="471"/>
    </location>
</feature>
<feature type="domain" description="Bud22" evidence="3">
    <location>
        <begin position="37"/>
        <end position="471"/>
    </location>
</feature>
<name>S8EJC8_FOMSC</name>
<keyword evidence="5" id="KW-1185">Reference proteome</keyword>
<dbReference type="PANTHER" id="PTHR23325">
    <property type="entry name" value="SERUM RESPONSE FACTOR-BINDING"/>
    <property type="match status" value="1"/>
</dbReference>